<dbReference type="InterPro" id="IPR023586">
    <property type="entry name" value="Ile-tRNA-ligase_type2"/>
</dbReference>
<dbReference type="FunFam" id="3.40.50.620:FF:000063">
    <property type="entry name" value="Isoleucine--tRNA ligase"/>
    <property type="match status" value="1"/>
</dbReference>
<dbReference type="EC" id="6.1.1.5" evidence="15"/>
<evidence type="ECO:0000256" key="9">
    <source>
        <dbReference type="ARBA" id="ARBA00022833"/>
    </source>
</evidence>
<dbReference type="InterPro" id="IPR002300">
    <property type="entry name" value="aa-tRNA-synth_Ia"/>
</dbReference>
<dbReference type="Gene3D" id="1.10.730.10">
    <property type="entry name" value="Isoleucyl-tRNA Synthetase, Domain 1"/>
    <property type="match status" value="1"/>
</dbReference>
<sequence length="1055" mass="116270">MSAHFRPLPAQVDLPALEHEVLDRWRDAKVFERSVEQNADGPAWVFYEGPPTANGMPGVHHVEARVFKDVFPRYKSMQGYSVPRKAGWDCHGLPVEVGIEKELGLSGKKDIEAYGIAEFNARCRESVLRHVDAFEEMTERMGYWIDLSQAYRTMDPAYVESVWWSLKVVFDKGLLFRDFRITPYCPRCGTGLSDHELGQPGGYETVSSPSVYVRMPVLSGPLAELGASLLIWTTTPWTLVSNTAVAVHPEVTYVAARPAGSDEVLVVSAPLLHAALGEDAEVLATFQGAELEHTAYRRPFELVDIPGAHYVVLGDYVTTEDGTGLVHQAPAFGADDMTTCKRYGLPVVNPIGPDGRFLESVPMVGGQFFKDADEGLTADLRERGLLYRGSHFEHSYPHCWRCHTALLYYALPAWYIRTTAIKDQLLAENEKTSWYPETIKWGRFGEWLRNNVDWSLSRSRYWGTPLPLWVCSADESHVTCVGSLAELSELSGQDVSGLDPHRPYVDDVALPCPSCGAEARRVPDVIDAWYDSGSMPFAQWGAPYQNGEMLDKAYPAQFICEATDQTRGWFYSLMAVGTLVFGRSSYENVLCLGLILAEDGRKMSKHLGNVLEPIPLMDQHGADALRWFMACSGSPWAARRVGHAALEEIVRKVLLTYWNTVSFFTLYANAESWAPSVLAQAPAYGERPLIDRWALAELHRTVAEVTSSMDEFDTARVGRRLAEFLDDLSNWYVRRSRRRFWSGDVSAFATLYECLETVTRLMAPVVPFITDYVWDVLRGDDSPVSVHLAGWPEVNSALLDPALSEQMALVRRLVELGRSARASSGVKTRQPLGRALVGAPGWAGLSAELRELIADELNVQALEDLSGFSADLVSFTVKPNFRALGKRFGSQTKLVAAAVSAADPGELARALRSGSPVSLEAGELGTVELTAEDVIVTEQPKSGWAVETGAVDTGTGETVALDLAITDELRRAGLIRDVIRLVQEARKSTGLSITDRIDLWWSTADAGLADALRAQGATVADEVLALSVTEGTAEGVPSHQDPDLGLTFQLRRTTA</sequence>
<evidence type="ECO:0000256" key="2">
    <source>
        <dbReference type="ARBA" id="ARBA00004496"/>
    </source>
</evidence>
<dbReference type="InterPro" id="IPR009008">
    <property type="entry name" value="Val/Leu/Ile-tRNA-synth_edit"/>
</dbReference>
<evidence type="ECO:0000256" key="3">
    <source>
        <dbReference type="ARBA" id="ARBA00007078"/>
    </source>
</evidence>
<dbReference type="Pfam" id="PF19302">
    <property type="entry name" value="DUF5915"/>
    <property type="match status" value="1"/>
</dbReference>
<dbReference type="GO" id="GO:0002161">
    <property type="term" value="F:aminoacyl-tRNA deacylase activity"/>
    <property type="evidence" value="ECO:0007669"/>
    <property type="project" value="InterPro"/>
</dbReference>
<dbReference type="SUPFAM" id="SSF50677">
    <property type="entry name" value="ValRS/IleRS/LeuRS editing domain"/>
    <property type="match status" value="1"/>
</dbReference>
<dbReference type="GO" id="GO:0006428">
    <property type="term" value="P:isoleucyl-tRNA aminoacylation"/>
    <property type="evidence" value="ECO:0007669"/>
    <property type="project" value="UniProtKB-UniRule"/>
</dbReference>
<evidence type="ECO:0000256" key="1">
    <source>
        <dbReference type="ARBA" id="ARBA00001947"/>
    </source>
</evidence>
<evidence type="ECO:0000256" key="12">
    <source>
        <dbReference type="ARBA" id="ARBA00023146"/>
    </source>
</evidence>
<evidence type="ECO:0000259" key="16">
    <source>
        <dbReference type="Pfam" id="PF00133"/>
    </source>
</evidence>
<evidence type="ECO:0000256" key="7">
    <source>
        <dbReference type="ARBA" id="ARBA00022723"/>
    </source>
</evidence>
<dbReference type="PRINTS" id="PR00984">
    <property type="entry name" value="TRNASYNTHILE"/>
</dbReference>
<dbReference type="AlphaFoldDB" id="A0A8J3WPC6"/>
<dbReference type="Gene3D" id="3.90.740.10">
    <property type="entry name" value="Valyl/Leucyl/Isoleucyl-tRNA synthetase, editing domain"/>
    <property type="match status" value="1"/>
</dbReference>
<feature type="short sequence motif" description="'HIGH' region" evidence="15">
    <location>
        <begin position="51"/>
        <end position="61"/>
    </location>
</feature>
<evidence type="ECO:0000256" key="14">
    <source>
        <dbReference type="ARBA" id="ARBA00048359"/>
    </source>
</evidence>
<dbReference type="NCBIfam" id="TIGR00392">
    <property type="entry name" value="ileS"/>
    <property type="match status" value="1"/>
</dbReference>
<comment type="subcellular location">
    <subcellularLocation>
        <location evidence="2 15">Cytoplasm</location>
    </subcellularLocation>
</comment>
<reference evidence="18 19" key="1">
    <citation type="submission" date="2021-01" db="EMBL/GenBank/DDBJ databases">
        <title>Whole genome shotgun sequence of Planobispora siamensis NBRC 107568.</title>
        <authorList>
            <person name="Komaki H."/>
            <person name="Tamura T."/>
        </authorList>
    </citation>
    <scope>NUCLEOTIDE SEQUENCE [LARGE SCALE GENOMIC DNA]</scope>
    <source>
        <strain evidence="18 19">NBRC 107568</strain>
    </source>
</reference>
<feature type="binding site" evidence="15">
    <location>
        <position position="605"/>
    </location>
    <ligand>
        <name>ATP</name>
        <dbReference type="ChEBI" id="CHEBI:30616"/>
    </ligand>
</feature>
<evidence type="ECO:0000313" key="19">
    <source>
        <dbReference type="Proteomes" id="UP000619788"/>
    </source>
</evidence>
<feature type="domain" description="Methionyl/Valyl/Leucyl/Isoleucyl-tRNA synthetase anticodon-binding" evidence="17">
    <location>
        <begin position="691"/>
        <end position="832"/>
    </location>
</feature>
<gene>
    <name evidence="15 18" type="primary">ileS</name>
    <name evidence="18" type="ORF">Psi01_73850</name>
</gene>
<evidence type="ECO:0000256" key="15">
    <source>
        <dbReference type="HAMAP-Rule" id="MF_02003"/>
    </source>
</evidence>
<keyword evidence="10 15" id="KW-0067">ATP-binding</keyword>
<dbReference type="SUPFAM" id="SSF52374">
    <property type="entry name" value="Nucleotidylyl transferase"/>
    <property type="match status" value="1"/>
</dbReference>
<dbReference type="CDD" id="cd07961">
    <property type="entry name" value="Anticodon_Ia_Ile_ABEc"/>
    <property type="match status" value="1"/>
</dbReference>
<dbReference type="CDD" id="cd00818">
    <property type="entry name" value="IleRS_core"/>
    <property type="match status" value="1"/>
</dbReference>
<keyword evidence="19" id="KW-1185">Reference proteome</keyword>
<dbReference type="Proteomes" id="UP000619788">
    <property type="component" value="Unassembled WGS sequence"/>
</dbReference>
<keyword evidence="12 15" id="KW-0030">Aminoacyl-tRNA synthetase</keyword>
<comment type="subunit">
    <text evidence="4 15">Monomer.</text>
</comment>
<dbReference type="Gene3D" id="3.40.50.620">
    <property type="entry name" value="HUPs"/>
    <property type="match status" value="2"/>
</dbReference>
<dbReference type="InterPro" id="IPR014729">
    <property type="entry name" value="Rossmann-like_a/b/a_fold"/>
</dbReference>
<dbReference type="RefSeq" id="WP_204068778.1">
    <property type="nucleotide sequence ID" value="NZ_BOOJ01000070.1"/>
</dbReference>
<keyword evidence="5 15" id="KW-0963">Cytoplasm</keyword>
<evidence type="ECO:0000256" key="5">
    <source>
        <dbReference type="ARBA" id="ARBA00022490"/>
    </source>
</evidence>
<evidence type="ECO:0000256" key="6">
    <source>
        <dbReference type="ARBA" id="ARBA00022598"/>
    </source>
</evidence>
<comment type="domain">
    <text evidence="15">IleRS has two distinct active sites: one for aminoacylation and one for editing. The misactivated valine is translocated from the active site to the editing site, which sterically excludes the correctly activated isoleucine. The single editing site contains two valyl binding pockets, one specific for each substrate (Val-AMP or Val-tRNA(Ile)).</text>
</comment>
<dbReference type="Pfam" id="PF08264">
    <property type="entry name" value="Anticodon_1"/>
    <property type="match status" value="1"/>
</dbReference>
<dbReference type="EMBL" id="BOOJ01000070">
    <property type="protein sequence ID" value="GIH96755.1"/>
    <property type="molecule type" value="Genomic_DNA"/>
</dbReference>
<evidence type="ECO:0000256" key="13">
    <source>
        <dbReference type="ARBA" id="ARBA00025217"/>
    </source>
</evidence>
<dbReference type="GO" id="GO:0005737">
    <property type="term" value="C:cytoplasm"/>
    <property type="evidence" value="ECO:0007669"/>
    <property type="project" value="UniProtKB-SubCell"/>
</dbReference>
<comment type="similarity">
    <text evidence="3 15">Belongs to the class-I aminoacyl-tRNA synthetase family. IleS type 2 subfamily.</text>
</comment>
<comment type="catalytic activity">
    <reaction evidence="14 15">
        <text>tRNA(Ile) + L-isoleucine + ATP = L-isoleucyl-tRNA(Ile) + AMP + diphosphate</text>
        <dbReference type="Rhea" id="RHEA:11060"/>
        <dbReference type="Rhea" id="RHEA-COMP:9666"/>
        <dbReference type="Rhea" id="RHEA-COMP:9695"/>
        <dbReference type="ChEBI" id="CHEBI:30616"/>
        <dbReference type="ChEBI" id="CHEBI:33019"/>
        <dbReference type="ChEBI" id="CHEBI:58045"/>
        <dbReference type="ChEBI" id="CHEBI:78442"/>
        <dbReference type="ChEBI" id="CHEBI:78528"/>
        <dbReference type="ChEBI" id="CHEBI:456215"/>
        <dbReference type="EC" id="6.1.1.5"/>
    </reaction>
</comment>
<dbReference type="InterPro" id="IPR002301">
    <property type="entry name" value="Ile-tRNA-ligase"/>
</dbReference>
<keyword evidence="7 15" id="KW-0479">Metal-binding</keyword>
<feature type="short sequence motif" description="'KMSKS' region" evidence="15">
    <location>
        <begin position="602"/>
        <end position="606"/>
    </location>
</feature>
<comment type="function">
    <text evidence="13 15">Catalyzes the attachment of isoleucine to tRNA(Ile). As IleRS can inadvertently accommodate and process structurally similar amino acids such as valine, to avoid such errors it has two additional distinct tRNA(Ile)-dependent editing activities. One activity is designated as 'pretransfer' editing and involves the hydrolysis of activated Val-AMP. The other activity is designated 'posttransfer' editing and involves deacylation of mischarged Val-tRNA(Ile).</text>
</comment>
<evidence type="ECO:0000256" key="11">
    <source>
        <dbReference type="ARBA" id="ARBA00022917"/>
    </source>
</evidence>
<dbReference type="GO" id="GO:0004822">
    <property type="term" value="F:isoleucine-tRNA ligase activity"/>
    <property type="evidence" value="ECO:0007669"/>
    <property type="project" value="UniProtKB-UniRule"/>
</dbReference>
<accession>A0A8J3WPC6</accession>
<feature type="domain" description="Aminoacyl-tRNA synthetase class Ia" evidence="16">
    <location>
        <begin position="21"/>
        <end position="632"/>
    </location>
</feature>
<dbReference type="GO" id="GO:0008270">
    <property type="term" value="F:zinc ion binding"/>
    <property type="evidence" value="ECO:0007669"/>
    <property type="project" value="UniProtKB-UniRule"/>
</dbReference>
<dbReference type="FunFam" id="3.40.50.620:FF:000075">
    <property type="entry name" value="Isoleucine--tRNA ligase"/>
    <property type="match status" value="1"/>
</dbReference>
<keyword evidence="11 15" id="KW-0648">Protein biosynthesis</keyword>
<evidence type="ECO:0000313" key="18">
    <source>
        <dbReference type="EMBL" id="GIH96755.1"/>
    </source>
</evidence>
<evidence type="ECO:0000259" key="17">
    <source>
        <dbReference type="Pfam" id="PF08264"/>
    </source>
</evidence>
<organism evidence="18 19">
    <name type="scientific">Planobispora siamensis</name>
    <dbReference type="NCBI Taxonomy" id="936338"/>
    <lineage>
        <taxon>Bacteria</taxon>
        <taxon>Bacillati</taxon>
        <taxon>Actinomycetota</taxon>
        <taxon>Actinomycetes</taxon>
        <taxon>Streptosporangiales</taxon>
        <taxon>Streptosporangiaceae</taxon>
        <taxon>Planobispora</taxon>
    </lineage>
</organism>
<protein>
    <recommendedName>
        <fullName evidence="15">Isoleucine--tRNA ligase</fullName>
        <ecNumber evidence="15">6.1.1.5</ecNumber>
    </recommendedName>
    <alternativeName>
        <fullName evidence="15">Isoleucyl-tRNA synthetase</fullName>
        <shortName evidence="15">IleRS</shortName>
    </alternativeName>
</protein>
<dbReference type="GO" id="GO:0005524">
    <property type="term" value="F:ATP binding"/>
    <property type="evidence" value="ECO:0007669"/>
    <property type="project" value="UniProtKB-UniRule"/>
</dbReference>
<keyword evidence="6 15" id="KW-0436">Ligase</keyword>
<evidence type="ECO:0000256" key="10">
    <source>
        <dbReference type="ARBA" id="ARBA00022840"/>
    </source>
</evidence>
<dbReference type="PANTHER" id="PTHR42780:SF1">
    <property type="entry name" value="ISOLEUCINE--TRNA LIGASE, CYTOPLASMIC"/>
    <property type="match status" value="1"/>
</dbReference>
<dbReference type="InterPro" id="IPR009080">
    <property type="entry name" value="tRNAsynth_Ia_anticodon-bd"/>
</dbReference>
<proteinExistence type="inferred from homology"/>
<keyword evidence="9 15" id="KW-0862">Zinc</keyword>
<dbReference type="HAMAP" id="MF_02003">
    <property type="entry name" value="Ile_tRNA_synth_type2"/>
    <property type="match status" value="1"/>
</dbReference>
<comment type="caution">
    <text evidence="18">The sequence shown here is derived from an EMBL/GenBank/DDBJ whole genome shotgun (WGS) entry which is preliminary data.</text>
</comment>
<dbReference type="Pfam" id="PF00133">
    <property type="entry name" value="tRNA-synt_1"/>
    <property type="match status" value="1"/>
</dbReference>
<dbReference type="InterPro" id="IPR033709">
    <property type="entry name" value="Anticodon_Ile_ABEc"/>
</dbReference>
<keyword evidence="8 15" id="KW-0547">Nucleotide-binding</keyword>
<comment type="cofactor">
    <cofactor evidence="1 15">
        <name>Zn(2+)</name>
        <dbReference type="ChEBI" id="CHEBI:29105"/>
    </cofactor>
</comment>
<evidence type="ECO:0000256" key="8">
    <source>
        <dbReference type="ARBA" id="ARBA00022741"/>
    </source>
</evidence>
<dbReference type="GO" id="GO:0000049">
    <property type="term" value="F:tRNA binding"/>
    <property type="evidence" value="ECO:0007669"/>
    <property type="project" value="InterPro"/>
</dbReference>
<name>A0A8J3WPC6_9ACTN</name>
<dbReference type="InterPro" id="IPR013155">
    <property type="entry name" value="M/V/L/I-tRNA-synth_anticd-bd"/>
</dbReference>
<evidence type="ECO:0000256" key="4">
    <source>
        <dbReference type="ARBA" id="ARBA00011245"/>
    </source>
</evidence>
<dbReference type="PANTHER" id="PTHR42780">
    <property type="entry name" value="SOLEUCYL-TRNA SYNTHETASE"/>
    <property type="match status" value="1"/>
</dbReference>
<dbReference type="SUPFAM" id="SSF47323">
    <property type="entry name" value="Anticodon-binding domain of a subclass of class I aminoacyl-tRNA synthetases"/>
    <property type="match status" value="1"/>
</dbReference>